<dbReference type="Proteomes" id="UP000487649">
    <property type="component" value="Unassembled WGS sequence"/>
</dbReference>
<evidence type="ECO:0000256" key="11">
    <source>
        <dbReference type="ARBA" id="ARBA00022915"/>
    </source>
</evidence>
<gene>
    <name evidence="17" type="ORF">GMA92_10675</name>
</gene>
<dbReference type="EC" id="2.7.2.4" evidence="14"/>
<evidence type="ECO:0000256" key="9">
    <source>
        <dbReference type="ARBA" id="ARBA00022777"/>
    </source>
</evidence>
<comment type="pathway">
    <text evidence="4 15">Amino-acid biosynthesis; L-threonine biosynthesis; L-threonine from L-aspartate: step 1/5.</text>
</comment>
<dbReference type="GO" id="GO:0005524">
    <property type="term" value="F:ATP binding"/>
    <property type="evidence" value="ECO:0007669"/>
    <property type="project" value="UniProtKB-KW"/>
</dbReference>
<comment type="caution">
    <text evidence="17">The sequence shown here is derived from an EMBL/GenBank/DDBJ whole genome shotgun (WGS) entry which is preliminary data.</text>
</comment>
<dbReference type="GO" id="GO:0004072">
    <property type="term" value="F:aspartate kinase activity"/>
    <property type="evidence" value="ECO:0007669"/>
    <property type="project" value="UniProtKB-EC"/>
</dbReference>
<protein>
    <recommendedName>
        <fullName evidence="14">Aspartokinase</fullName>
        <ecNumber evidence="14">2.7.2.4</ecNumber>
    </recommendedName>
</protein>
<evidence type="ECO:0000256" key="4">
    <source>
        <dbReference type="ARBA" id="ARBA00005139"/>
    </source>
</evidence>
<dbReference type="PANTHER" id="PTHR21499">
    <property type="entry name" value="ASPARTATE KINASE"/>
    <property type="match status" value="1"/>
</dbReference>
<keyword evidence="9 14" id="KW-0418">Kinase</keyword>
<dbReference type="EMBL" id="WMQE01000024">
    <property type="protein sequence ID" value="MTK21879.1"/>
    <property type="molecule type" value="Genomic_DNA"/>
</dbReference>
<comment type="catalytic activity">
    <reaction evidence="13 14">
        <text>L-aspartate + ATP = 4-phospho-L-aspartate + ADP</text>
        <dbReference type="Rhea" id="RHEA:23776"/>
        <dbReference type="ChEBI" id="CHEBI:29991"/>
        <dbReference type="ChEBI" id="CHEBI:30616"/>
        <dbReference type="ChEBI" id="CHEBI:57535"/>
        <dbReference type="ChEBI" id="CHEBI:456216"/>
        <dbReference type="EC" id="2.7.2.4"/>
    </reaction>
</comment>
<evidence type="ECO:0000256" key="12">
    <source>
        <dbReference type="ARBA" id="ARBA00023154"/>
    </source>
</evidence>
<evidence type="ECO:0000256" key="7">
    <source>
        <dbReference type="ARBA" id="ARBA00022679"/>
    </source>
</evidence>
<comment type="pathway">
    <text evidence="3 15">Amino-acid biosynthesis; L-methionine biosynthesis via de novo pathway; L-homoserine from L-aspartate: step 1/3.</text>
</comment>
<dbReference type="GO" id="GO:0019877">
    <property type="term" value="P:diaminopimelate biosynthetic process"/>
    <property type="evidence" value="ECO:0007669"/>
    <property type="project" value="UniProtKB-KW"/>
</dbReference>
<evidence type="ECO:0000256" key="1">
    <source>
        <dbReference type="ARBA" id="ARBA00003121"/>
    </source>
</evidence>
<dbReference type="Pfam" id="PF00696">
    <property type="entry name" value="AA_kinase"/>
    <property type="match status" value="1"/>
</dbReference>
<reference evidence="17 18" key="1">
    <citation type="journal article" date="2019" name="Nat. Med.">
        <title>A library of human gut bacterial isolates paired with longitudinal multiomics data enables mechanistic microbiome research.</title>
        <authorList>
            <person name="Poyet M."/>
            <person name="Groussin M."/>
            <person name="Gibbons S.M."/>
            <person name="Avila-Pacheco J."/>
            <person name="Jiang X."/>
            <person name="Kearney S.M."/>
            <person name="Perrotta A.R."/>
            <person name="Berdy B."/>
            <person name="Zhao S."/>
            <person name="Lieberman T.D."/>
            <person name="Swanson P.K."/>
            <person name="Smith M."/>
            <person name="Roesemann S."/>
            <person name="Alexander J.E."/>
            <person name="Rich S.A."/>
            <person name="Livny J."/>
            <person name="Vlamakis H."/>
            <person name="Clish C."/>
            <person name="Bullock K."/>
            <person name="Deik A."/>
            <person name="Scott J."/>
            <person name="Pierce K.A."/>
            <person name="Xavier R.J."/>
            <person name="Alm E.J."/>
        </authorList>
    </citation>
    <scope>NUCLEOTIDE SEQUENCE [LARGE SCALE GENOMIC DNA]</scope>
    <source>
        <strain evidence="17 18">BIOML-A198</strain>
    </source>
</reference>
<evidence type="ECO:0000259" key="16">
    <source>
        <dbReference type="Pfam" id="PF00696"/>
    </source>
</evidence>
<comment type="function">
    <text evidence="1">Catalyzes the phosphorylation of the beta-carboxyl group of aspartic acid with ATP to yield 4-phospho-L-aspartate, which is involved in the branched biosynthetic pathway leading to the biosynthesis of amino acids threonine, isoleucine and methionine.</text>
</comment>
<dbReference type="AlphaFoldDB" id="A0A9X4XEM6"/>
<dbReference type="InterPro" id="IPR036393">
    <property type="entry name" value="AceGlu_kinase-like_sf"/>
</dbReference>
<dbReference type="NCBIfam" id="TIGR00657">
    <property type="entry name" value="asp_kinases"/>
    <property type="match status" value="1"/>
</dbReference>
<comment type="pathway">
    <text evidence="2 15">Amino-acid biosynthesis; L-lysine biosynthesis via DAP pathway; (S)-tetrahydrodipicolinate from L-aspartate: step 1/4.</text>
</comment>
<dbReference type="InterPro" id="IPR001341">
    <property type="entry name" value="Asp_kinase"/>
</dbReference>
<dbReference type="InterPro" id="IPR001048">
    <property type="entry name" value="Asp/Glu/Uridylate_kinase"/>
</dbReference>
<evidence type="ECO:0000313" key="18">
    <source>
        <dbReference type="Proteomes" id="UP000487649"/>
    </source>
</evidence>
<dbReference type="GO" id="GO:0009090">
    <property type="term" value="P:homoserine biosynthetic process"/>
    <property type="evidence" value="ECO:0007669"/>
    <property type="project" value="TreeGrafter"/>
</dbReference>
<comment type="similarity">
    <text evidence="5 14">Belongs to the aspartokinase family.</text>
</comment>
<name>A0A9X4XEM6_9FIRM</name>
<evidence type="ECO:0000256" key="15">
    <source>
        <dbReference type="RuleBase" id="RU004249"/>
    </source>
</evidence>
<keyword evidence="6 15" id="KW-0028">Amino-acid biosynthesis</keyword>
<dbReference type="Gene3D" id="3.40.1160.10">
    <property type="entry name" value="Acetylglutamate kinase-like"/>
    <property type="match status" value="1"/>
</dbReference>
<dbReference type="PROSITE" id="PS00324">
    <property type="entry name" value="ASPARTOKINASE"/>
    <property type="match status" value="1"/>
</dbReference>
<evidence type="ECO:0000256" key="5">
    <source>
        <dbReference type="ARBA" id="ARBA00010122"/>
    </source>
</evidence>
<organism evidence="17 18">
    <name type="scientific">Turicibacter sanguinis</name>
    <dbReference type="NCBI Taxonomy" id="154288"/>
    <lineage>
        <taxon>Bacteria</taxon>
        <taxon>Bacillati</taxon>
        <taxon>Bacillota</taxon>
        <taxon>Erysipelotrichia</taxon>
        <taxon>Erysipelotrichales</taxon>
        <taxon>Turicibacteraceae</taxon>
        <taxon>Turicibacter</taxon>
    </lineage>
</organism>
<dbReference type="PANTHER" id="PTHR21499:SF3">
    <property type="entry name" value="ASPARTOKINASE"/>
    <property type="match status" value="1"/>
</dbReference>
<evidence type="ECO:0000313" key="17">
    <source>
        <dbReference type="EMBL" id="MTK21879.1"/>
    </source>
</evidence>
<proteinExistence type="inferred from homology"/>
<dbReference type="RefSeq" id="WP_006783329.1">
    <property type="nucleotide sequence ID" value="NZ_JAMQUV010000020.1"/>
</dbReference>
<keyword evidence="8" id="KW-0547">Nucleotide-binding</keyword>
<evidence type="ECO:0000256" key="6">
    <source>
        <dbReference type="ARBA" id="ARBA00022605"/>
    </source>
</evidence>
<accession>A0A9X4XEM6</accession>
<keyword evidence="7 14" id="KW-0808">Transferase</keyword>
<dbReference type="GO" id="GO:0005829">
    <property type="term" value="C:cytosol"/>
    <property type="evidence" value="ECO:0007669"/>
    <property type="project" value="TreeGrafter"/>
</dbReference>
<evidence type="ECO:0000256" key="13">
    <source>
        <dbReference type="ARBA" id="ARBA00047872"/>
    </source>
</evidence>
<evidence type="ECO:0000256" key="10">
    <source>
        <dbReference type="ARBA" id="ARBA00022840"/>
    </source>
</evidence>
<evidence type="ECO:0000256" key="3">
    <source>
        <dbReference type="ARBA" id="ARBA00004986"/>
    </source>
</evidence>
<sequence length="345" mass="38254">MDIVVLKFGGTSVCDEKTRYEAFKHIRREVNAGYRVVVVVSAMGRVGAPYATDTLKSLVAYHLSKKESDRLISCGEVISSIVMSDFLQQEGLKACALAPNEVGIKTDRNFSNANIEKVETDYLLSQLKEYQVVVVPGFVGTTSENEITTLGRGGSDTSAVALGAALHAVYVDIYSDVEGVMTADPKLVKNARVLEKISYDNLIALAARGAKVIHLKAVELAKQNHVKLRLRSTTADHIGTYVVEEEISSISLAYKTGYTRYELVGVTTPINCQPLTKHGLCWYASSQDEKVVEDYLTENKISYQKEENYVRVSLINQQRSPKEETYYVSAMKLEDTLNFLHCNLT</sequence>
<dbReference type="SUPFAM" id="SSF53633">
    <property type="entry name" value="Carbamate kinase-like"/>
    <property type="match status" value="1"/>
</dbReference>
<evidence type="ECO:0000256" key="8">
    <source>
        <dbReference type="ARBA" id="ARBA00022741"/>
    </source>
</evidence>
<keyword evidence="12" id="KW-0457">Lysine biosynthesis</keyword>
<dbReference type="InterPro" id="IPR018042">
    <property type="entry name" value="Aspartate_kinase_CS"/>
</dbReference>
<keyword evidence="10" id="KW-0067">ATP-binding</keyword>
<evidence type="ECO:0000256" key="2">
    <source>
        <dbReference type="ARBA" id="ARBA00004766"/>
    </source>
</evidence>
<evidence type="ECO:0000256" key="14">
    <source>
        <dbReference type="RuleBase" id="RU003448"/>
    </source>
</evidence>
<feature type="domain" description="Aspartate/glutamate/uridylate kinase" evidence="16">
    <location>
        <begin position="3"/>
        <end position="230"/>
    </location>
</feature>
<dbReference type="GO" id="GO:0009089">
    <property type="term" value="P:lysine biosynthetic process via diaminopimelate"/>
    <property type="evidence" value="ECO:0007669"/>
    <property type="project" value="TreeGrafter"/>
</dbReference>
<keyword evidence="11" id="KW-0220">Diaminopimelate biosynthesis</keyword>